<keyword evidence="1" id="KW-1133">Transmembrane helix</keyword>
<evidence type="ECO:0000313" key="2">
    <source>
        <dbReference type="EMBL" id="EGR34098.1"/>
    </source>
</evidence>
<dbReference type="GeneID" id="14910285"/>
<keyword evidence="1" id="KW-0472">Membrane</keyword>
<dbReference type="EMBL" id="GL983207">
    <property type="protein sequence ID" value="EGR34098.1"/>
    <property type="molecule type" value="Genomic_DNA"/>
</dbReference>
<sequence length="127" mass="14511">MKLKRLLFSLYTAIQLGQTIISPTSFVLLFLEIVLNLIQGYPYTILVSLIILPKNSLNQKYAPLLIKNSDKSQFSYLKHIFNIAYQSQFGTGSFFNMSTKYFKTSNSFPKQAACTKLYQFPSVGNLF</sequence>
<reference evidence="2 3" key="1">
    <citation type="submission" date="2011-07" db="EMBL/GenBank/DDBJ databases">
        <authorList>
            <person name="Coyne R."/>
            <person name="Brami D."/>
            <person name="Johnson J."/>
            <person name="Hostetler J."/>
            <person name="Hannick L."/>
            <person name="Clark T."/>
            <person name="Cassidy-Hanley D."/>
            <person name="Inman J."/>
        </authorList>
    </citation>
    <scope>NUCLEOTIDE SEQUENCE [LARGE SCALE GENOMIC DNA]</scope>
    <source>
        <strain evidence="2 3">G5</strain>
    </source>
</reference>
<evidence type="ECO:0000256" key="1">
    <source>
        <dbReference type="SAM" id="Phobius"/>
    </source>
</evidence>
<gene>
    <name evidence="2" type="ORF">IMG5_024200</name>
</gene>
<dbReference type="Proteomes" id="UP000008983">
    <property type="component" value="Unassembled WGS sequence"/>
</dbReference>
<feature type="transmembrane region" description="Helical" evidence="1">
    <location>
        <begin position="29"/>
        <end position="52"/>
    </location>
</feature>
<protein>
    <submittedName>
        <fullName evidence="2">Uncharacterized protein</fullName>
    </submittedName>
</protein>
<name>G0QL11_ICHMU</name>
<accession>G0QL11</accession>
<dbReference type="InParanoid" id="G0QL11"/>
<organism evidence="2 3">
    <name type="scientific">Ichthyophthirius multifiliis</name>
    <name type="common">White spot disease agent</name>
    <name type="synonym">Ich</name>
    <dbReference type="NCBI Taxonomy" id="5932"/>
    <lineage>
        <taxon>Eukaryota</taxon>
        <taxon>Sar</taxon>
        <taxon>Alveolata</taxon>
        <taxon>Ciliophora</taxon>
        <taxon>Intramacronucleata</taxon>
        <taxon>Oligohymenophorea</taxon>
        <taxon>Hymenostomatida</taxon>
        <taxon>Ophryoglenina</taxon>
        <taxon>Ichthyophthirius</taxon>
    </lineage>
</organism>
<proteinExistence type="predicted"/>
<dbReference type="RefSeq" id="XP_004039402.1">
    <property type="nucleotide sequence ID" value="XM_004039354.1"/>
</dbReference>
<keyword evidence="1" id="KW-0812">Transmembrane</keyword>
<evidence type="ECO:0000313" key="3">
    <source>
        <dbReference type="Proteomes" id="UP000008983"/>
    </source>
</evidence>
<dbReference type="AlphaFoldDB" id="G0QL11"/>
<keyword evidence="3" id="KW-1185">Reference proteome</keyword>